<sequence length="242" mass="24609">MSLIDLSIVELAMAFAVVFFGAFAQGVVGFGLALLIGPLLSMISPVFLPGPVVLLVSVITASMAWNGRKAVNVDGVKRSIGGYLLGTLVAAAIISSLPQRETAFLLGGLILCAVGISVAGIHLPATRKVLFSAGIVGGFMGTISGVGLPPLALALQSEPGPRLRGTLACVGFISILMAIVALVGVNKIGLRELTISLCLAPAVLLGFAASIKAAPKFDAGYTRPAVFLLSALSAAGLIFRNL</sequence>
<keyword evidence="5 8" id="KW-0812">Transmembrane</keyword>
<evidence type="ECO:0000256" key="6">
    <source>
        <dbReference type="ARBA" id="ARBA00022989"/>
    </source>
</evidence>
<dbReference type="GO" id="GO:0005886">
    <property type="term" value="C:plasma membrane"/>
    <property type="evidence" value="ECO:0007669"/>
    <property type="project" value="UniProtKB-SubCell"/>
</dbReference>
<dbReference type="PANTHER" id="PTHR30269:SF37">
    <property type="entry name" value="MEMBRANE TRANSPORTER PROTEIN"/>
    <property type="match status" value="1"/>
</dbReference>
<proteinExistence type="inferred from homology"/>
<evidence type="ECO:0000256" key="8">
    <source>
        <dbReference type="RuleBase" id="RU363041"/>
    </source>
</evidence>
<evidence type="ECO:0000256" key="5">
    <source>
        <dbReference type="ARBA" id="ARBA00022692"/>
    </source>
</evidence>
<reference evidence="9 10" key="1">
    <citation type="submission" date="2020-05" db="EMBL/GenBank/DDBJ databases">
        <title>Draft genome sequence of Desulfovibrio sp. strain HN2T.</title>
        <authorList>
            <person name="Ueno A."/>
            <person name="Tamazawa S."/>
            <person name="Tamamura S."/>
            <person name="Murakami T."/>
            <person name="Kiyama T."/>
            <person name="Inomata H."/>
            <person name="Amano Y."/>
            <person name="Miyakawa K."/>
            <person name="Tamaki H."/>
            <person name="Naganuma T."/>
            <person name="Kaneko K."/>
        </authorList>
    </citation>
    <scope>NUCLEOTIDE SEQUENCE [LARGE SCALE GENOMIC DNA]</scope>
    <source>
        <strain evidence="9 10">HN2</strain>
    </source>
</reference>
<feature type="transmembrane region" description="Helical" evidence="8">
    <location>
        <begin position="103"/>
        <end position="123"/>
    </location>
</feature>
<comment type="similarity">
    <text evidence="2 8">Belongs to the 4-toluene sulfonate uptake permease (TSUP) (TC 2.A.102) family.</text>
</comment>
<dbReference type="PANTHER" id="PTHR30269">
    <property type="entry name" value="TRANSMEMBRANE PROTEIN YFCA"/>
    <property type="match status" value="1"/>
</dbReference>
<feature type="transmembrane region" description="Helical" evidence="8">
    <location>
        <begin position="221"/>
        <end position="239"/>
    </location>
</feature>
<dbReference type="InterPro" id="IPR002781">
    <property type="entry name" value="TM_pro_TauE-like"/>
</dbReference>
<keyword evidence="3" id="KW-0813">Transport</keyword>
<dbReference type="InterPro" id="IPR052017">
    <property type="entry name" value="TSUP"/>
</dbReference>
<name>A0A7J0BNW9_9BACT</name>
<dbReference type="AlphaFoldDB" id="A0A7J0BNW9"/>
<comment type="caution">
    <text evidence="9">The sequence shown here is derived from an EMBL/GenBank/DDBJ whole genome shotgun (WGS) entry which is preliminary data.</text>
</comment>
<gene>
    <name evidence="9" type="ORF">DSM101010T_33360</name>
</gene>
<evidence type="ECO:0000256" key="7">
    <source>
        <dbReference type="ARBA" id="ARBA00023136"/>
    </source>
</evidence>
<keyword evidence="7 8" id="KW-0472">Membrane</keyword>
<organism evidence="9 10">
    <name type="scientific">Desulfovibrio subterraneus</name>
    <dbReference type="NCBI Taxonomy" id="2718620"/>
    <lineage>
        <taxon>Bacteria</taxon>
        <taxon>Pseudomonadati</taxon>
        <taxon>Thermodesulfobacteriota</taxon>
        <taxon>Desulfovibrionia</taxon>
        <taxon>Desulfovibrionales</taxon>
        <taxon>Desulfovibrionaceae</taxon>
        <taxon>Desulfovibrio</taxon>
    </lineage>
</organism>
<dbReference type="Pfam" id="PF01925">
    <property type="entry name" value="TauE"/>
    <property type="match status" value="1"/>
</dbReference>
<dbReference type="RefSeq" id="WP_174406615.1">
    <property type="nucleotide sequence ID" value="NZ_BLVO01000016.1"/>
</dbReference>
<protein>
    <recommendedName>
        <fullName evidence="8">Probable membrane transporter protein</fullName>
    </recommendedName>
</protein>
<evidence type="ECO:0000256" key="3">
    <source>
        <dbReference type="ARBA" id="ARBA00022448"/>
    </source>
</evidence>
<evidence type="ECO:0000256" key="4">
    <source>
        <dbReference type="ARBA" id="ARBA00022475"/>
    </source>
</evidence>
<feature type="transmembrane region" description="Helical" evidence="8">
    <location>
        <begin position="12"/>
        <end position="40"/>
    </location>
</feature>
<keyword evidence="10" id="KW-1185">Reference proteome</keyword>
<dbReference type="EMBL" id="BLVO01000016">
    <property type="protein sequence ID" value="GFM34971.1"/>
    <property type="molecule type" value="Genomic_DNA"/>
</dbReference>
<dbReference type="Proteomes" id="UP000503840">
    <property type="component" value="Unassembled WGS sequence"/>
</dbReference>
<comment type="subcellular location">
    <subcellularLocation>
        <location evidence="1 8">Cell membrane</location>
        <topology evidence="1 8">Multi-pass membrane protein</topology>
    </subcellularLocation>
</comment>
<evidence type="ECO:0000313" key="10">
    <source>
        <dbReference type="Proteomes" id="UP000503840"/>
    </source>
</evidence>
<keyword evidence="6 8" id="KW-1133">Transmembrane helix</keyword>
<accession>A0A7J0BNW9</accession>
<feature type="transmembrane region" description="Helical" evidence="8">
    <location>
        <begin position="79"/>
        <end position="97"/>
    </location>
</feature>
<evidence type="ECO:0000256" key="1">
    <source>
        <dbReference type="ARBA" id="ARBA00004651"/>
    </source>
</evidence>
<feature type="transmembrane region" description="Helical" evidence="8">
    <location>
        <begin position="165"/>
        <end position="185"/>
    </location>
</feature>
<evidence type="ECO:0000313" key="9">
    <source>
        <dbReference type="EMBL" id="GFM34971.1"/>
    </source>
</evidence>
<evidence type="ECO:0000256" key="2">
    <source>
        <dbReference type="ARBA" id="ARBA00009142"/>
    </source>
</evidence>
<feature type="transmembrane region" description="Helical" evidence="8">
    <location>
        <begin position="46"/>
        <end position="67"/>
    </location>
</feature>
<feature type="transmembrane region" description="Helical" evidence="8">
    <location>
        <begin position="130"/>
        <end position="153"/>
    </location>
</feature>
<feature type="transmembrane region" description="Helical" evidence="8">
    <location>
        <begin position="197"/>
        <end position="215"/>
    </location>
</feature>
<keyword evidence="4 8" id="KW-1003">Cell membrane</keyword>